<dbReference type="PANTHER" id="PTHR30283:SF4">
    <property type="entry name" value="PEROXIDE STRESS RESISTANCE PROTEIN YAAA"/>
    <property type="match status" value="1"/>
</dbReference>
<keyword evidence="3" id="KW-1185">Reference proteome</keyword>
<dbReference type="InterPro" id="IPR005583">
    <property type="entry name" value="YaaA"/>
</dbReference>
<organism evidence="2 3">
    <name type="scientific">Oceanirhabdus seepicola</name>
    <dbReference type="NCBI Taxonomy" id="2828781"/>
    <lineage>
        <taxon>Bacteria</taxon>
        <taxon>Bacillati</taxon>
        <taxon>Bacillota</taxon>
        <taxon>Clostridia</taxon>
        <taxon>Eubacteriales</taxon>
        <taxon>Clostridiaceae</taxon>
        <taxon>Oceanirhabdus</taxon>
    </lineage>
</organism>
<reference evidence="2" key="1">
    <citation type="journal article" date="2021" name="mSystems">
        <title>Bacteria and Archaea Synergistically Convert Glycine Betaine to Biogenic Methane in the Formosa Cold Seep of the South China Sea.</title>
        <authorList>
            <person name="Li L."/>
            <person name="Zhang W."/>
            <person name="Zhang S."/>
            <person name="Song L."/>
            <person name="Sun Q."/>
            <person name="Zhang H."/>
            <person name="Xiang H."/>
            <person name="Dong X."/>
        </authorList>
    </citation>
    <scope>NUCLEOTIDE SEQUENCE</scope>
    <source>
        <strain evidence="2">ZWT</strain>
    </source>
</reference>
<dbReference type="PANTHER" id="PTHR30283">
    <property type="entry name" value="PEROXIDE STRESS RESPONSE PROTEIN YAAA"/>
    <property type="match status" value="1"/>
</dbReference>
<reference evidence="2" key="2">
    <citation type="submission" date="2021-04" db="EMBL/GenBank/DDBJ databases">
        <authorList>
            <person name="Dong X."/>
        </authorList>
    </citation>
    <scope>NUCLEOTIDE SEQUENCE</scope>
    <source>
        <strain evidence="2">ZWT</strain>
    </source>
</reference>
<evidence type="ECO:0000313" key="3">
    <source>
        <dbReference type="Proteomes" id="UP001056429"/>
    </source>
</evidence>
<name>A0A9J6P1M6_9CLOT</name>
<dbReference type="GO" id="GO:0005829">
    <property type="term" value="C:cytosol"/>
    <property type="evidence" value="ECO:0007669"/>
    <property type="project" value="TreeGrafter"/>
</dbReference>
<dbReference type="AlphaFoldDB" id="A0A9J6P1M6"/>
<dbReference type="RefSeq" id="WP_250858806.1">
    <property type="nucleotide sequence ID" value="NZ_JAGSOJ010000002.1"/>
</dbReference>
<proteinExistence type="inferred from homology"/>
<comment type="similarity">
    <text evidence="1">Belongs to the UPF0246 family.</text>
</comment>
<dbReference type="GO" id="GO:0033194">
    <property type="term" value="P:response to hydroperoxide"/>
    <property type="evidence" value="ECO:0007669"/>
    <property type="project" value="TreeGrafter"/>
</dbReference>
<dbReference type="Proteomes" id="UP001056429">
    <property type="component" value="Unassembled WGS sequence"/>
</dbReference>
<protein>
    <recommendedName>
        <fullName evidence="1">UPF0246 protein KDK92_08520</fullName>
    </recommendedName>
</protein>
<comment type="caution">
    <text evidence="2">The sequence shown here is derived from an EMBL/GenBank/DDBJ whole genome shotgun (WGS) entry which is preliminary data.</text>
</comment>
<dbReference type="EMBL" id="JAGSOJ010000002">
    <property type="protein sequence ID" value="MCM1989781.1"/>
    <property type="molecule type" value="Genomic_DNA"/>
</dbReference>
<accession>A0A9J6P1M6</accession>
<evidence type="ECO:0000313" key="2">
    <source>
        <dbReference type="EMBL" id="MCM1989781.1"/>
    </source>
</evidence>
<gene>
    <name evidence="2" type="ORF">KDK92_08520</name>
</gene>
<dbReference type="HAMAP" id="MF_00652">
    <property type="entry name" value="UPF0246"/>
    <property type="match status" value="1"/>
</dbReference>
<evidence type="ECO:0000256" key="1">
    <source>
        <dbReference type="HAMAP-Rule" id="MF_00652"/>
    </source>
</evidence>
<dbReference type="Pfam" id="PF03883">
    <property type="entry name" value="H2O2_YaaD"/>
    <property type="match status" value="1"/>
</dbReference>
<sequence length="238" mass="28063">MKIIVSPSKIQQFERRISYKNSNPKFQPESFELRKILKSKSQDEITRIMKIKGKKLEEVLKIYETSVENLDKACAIEAYTGFVFKELYLEGYSEEELEYMEDKLRILSALYGILKPFDSINPYRLDMTMKICDESLYSLWTEKISQEFSDEELIVNLASKEFCKLVKRPMLTIDFKVMKDGKLKTVGTYAKKARGMMLHYLISNRVEDISKIKKFDMDGYFFSEENSKDNNWVFIKKA</sequence>